<dbReference type="RefSeq" id="WP_099072039.1">
    <property type="nucleotide sequence ID" value="NZ_LAHD01000151.1"/>
</dbReference>
<dbReference type="GeneID" id="57098646"/>
<accession>A0A9Q5Z5U7</accession>
<evidence type="ECO:0000313" key="1">
    <source>
        <dbReference type="EMBL" id="PHJ95086.1"/>
    </source>
</evidence>
<dbReference type="AlphaFoldDB" id="A0A9Q5Z5U7"/>
<comment type="caution">
    <text evidence="1">The sequence shown here is derived from an EMBL/GenBank/DDBJ whole genome shotgun (WGS) entry which is preliminary data.</text>
</comment>
<sequence length="66" mass="7547">MKLEDSFLLTLRKNNRSQKIDGCGWEDTFEFSFKNAKEFALGDKLPDSEGIITVFGLDLDAKVFKK</sequence>
<organism evidence="1 2">
    <name type="scientific">Nostoc linckia z8</name>
    <dbReference type="NCBI Taxonomy" id="1628746"/>
    <lineage>
        <taxon>Bacteria</taxon>
        <taxon>Bacillati</taxon>
        <taxon>Cyanobacteriota</taxon>
        <taxon>Cyanophyceae</taxon>
        <taxon>Nostocales</taxon>
        <taxon>Nostocaceae</taxon>
        <taxon>Nostoc</taxon>
    </lineage>
</organism>
<name>A0A9Q5Z5U7_NOSLI</name>
<evidence type="ECO:0000313" key="2">
    <source>
        <dbReference type="Proteomes" id="UP000222310"/>
    </source>
</evidence>
<protein>
    <submittedName>
        <fullName evidence="1">Uncharacterized protein</fullName>
    </submittedName>
</protein>
<reference evidence="1 2" key="1">
    <citation type="submission" date="2015-02" db="EMBL/GenBank/DDBJ databases">
        <title>Nostoc linckia genome annotation.</title>
        <authorList>
            <person name="Zhou Z."/>
        </authorList>
    </citation>
    <scope>NUCLEOTIDE SEQUENCE [LARGE SCALE GENOMIC DNA]</scope>
    <source>
        <strain evidence="2">z8</strain>
    </source>
</reference>
<dbReference type="EMBL" id="LAHD01000151">
    <property type="protein sequence ID" value="PHJ95086.1"/>
    <property type="molecule type" value="Genomic_DNA"/>
</dbReference>
<dbReference type="Proteomes" id="UP000222310">
    <property type="component" value="Unassembled WGS sequence"/>
</dbReference>
<proteinExistence type="predicted"/>
<gene>
    <name evidence="1" type="ORF">VF08_32745</name>
</gene>